<protein>
    <recommendedName>
        <fullName evidence="1">SRR1-like domain-containing protein</fullName>
    </recommendedName>
</protein>
<gene>
    <name evidence="2" type="ORF">EJ06DRAFT_194096</name>
</gene>
<dbReference type="EMBL" id="ML996688">
    <property type="protein sequence ID" value="KAF2404251.1"/>
    <property type="molecule type" value="Genomic_DNA"/>
</dbReference>
<organism evidence="2 3">
    <name type="scientific">Trichodelitschia bisporula</name>
    <dbReference type="NCBI Taxonomy" id="703511"/>
    <lineage>
        <taxon>Eukaryota</taxon>
        <taxon>Fungi</taxon>
        <taxon>Dikarya</taxon>
        <taxon>Ascomycota</taxon>
        <taxon>Pezizomycotina</taxon>
        <taxon>Dothideomycetes</taxon>
        <taxon>Dothideomycetes incertae sedis</taxon>
        <taxon>Phaeotrichales</taxon>
        <taxon>Phaeotrichaceae</taxon>
        <taxon>Trichodelitschia</taxon>
    </lineage>
</organism>
<reference evidence="2" key="1">
    <citation type="journal article" date="2020" name="Stud. Mycol.">
        <title>101 Dothideomycetes genomes: a test case for predicting lifestyles and emergence of pathogens.</title>
        <authorList>
            <person name="Haridas S."/>
            <person name="Albert R."/>
            <person name="Binder M."/>
            <person name="Bloem J."/>
            <person name="Labutti K."/>
            <person name="Salamov A."/>
            <person name="Andreopoulos B."/>
            <person name="Baker S."/>
            <person name="Barry K."/>
            <person name="Bills G."/>
            <person name="Bluhm B."/>
            <person name="Cannon C."/>
            <person name="Castanera R."/>
            <person name="Culley D."/>
            <person name="Daum C."/>
            <person name="Ezra D."/>
            <person name="Gonzalez J."/>
            <person name="Henrissat B."/>
            <person name="Kuo A."/>
            <person name="Liang C."/>
            <person name="Lipzen A."/>
            <person name="Lutzoni F."/>
            <person name="Magnuson J."/>
            <person name="Mondo S."/>
            <person name="Nolan M."/>
            <person name="Ohm R."/>
            <person name="Pangilinan J."/>
            <person name="Park H.-J."/>
            <person name="Ramirez L."/>
            <person name="Alfaro M."/>
            <person name="Sun H."/>
            <person name="Tritt A."/>
            <person name="Yoshinaga Y."/>
            <person name="Zwiers L.-H."/>
            <person name="Turgeon B."/>
            <person name="Goodwin S."/>
            <person name="Spatafora J."/>
            <person name="Crous P."/>
            <person name="Grigoriev I."/>
        </authorList>
    </citation>
    <scope>NUCLEOTIDE SEQUENCE</scope>
    <source>
        <strain evidence="2">CBS 262.69</strain>
    </source>
</reference>
<accession>A0A6G1I7T3</accession>
<dbReference type="AlphaFoldDB" id="A0A6G1I7T3"/>
<dbReference type="PANTHER" id="PTHR42080">
    <property type="entry name" value="SRR1 DOMAIN-CONTAINING PROTEIN"/>
    <property type="match status" value="1"/>
</dbReference>
<evidence type="ECO:0000313" key="3">
    <source>
        <dbReference type="Proteomes" id="UP000799640"/>
    </source>
</evidence>
<dbReference type="OrthoDB" id="5230585at2759"/>
<feature type="domain" description="SRR1-like" evidence="1">
    <location>
        <begin position="167"/>
        <end position="284"/>
    </location>
</feature>
<dbReference type="PANTHER" id="PTHR42080:SF3">
    <property type="entry name" value="SRR1-LIKE DOMAIN-CONTAINING PROTEIN"/>
    <property type="match status" value="1"/>
</dbReference>
<dbReference type="Proteomes" id="UP000799640">
    <property type="component" value="Unassembled WGS sequence"/>
</dbReference>
<keyword evidence="3" id="KW-1185">Reference proteome</keyword>
<evidence type="ECO:0000313" key="2">
    <source>
        <dbReference type="EMBL" id="KAF2404251.1"/>
    </source>
</evidence>
<dbReference type="Pfam" id="PF07985">
    <property type="entry name" value="SRR1"/>
    <property type="match status" value="1"/>
</dbReference>
<proteinExistence type="predicted"/>
<evidence type="ECO:0000259" key="1">
    <source>
        <dbReference type="Pfam" id="PF07985"/>
    </source>
</evidence>
<name>A0A6G1I7T3_9PEZI</name>
<sequence>MTDPNLHVHHYNPAVDRARAAALAKQRIKRLVDAYAQGRPLFPRAVLEDVDRQLSAAPAVVTIEDFEGVRKEYKLDKSRVRPRKSQYPRGRVKVVWRPAYHSYEQLVHDAEARCGPPYPAPITLGLYVQDVPSYPLRQVASEFEHHRGAWEASGASSTLIAALAAAPVARRITKIVAFGLGSLSRLGCPDTTRAAVTQHCALVAMAAALRDLHGRGVACYAQDPAYTDVDADILARLGVGVVDDPRGFLAVDERTLVFAVSPDVPVKQIVVDGPWPAAMVWNTVLPEARQMREWSPIEGPDGLLVTVSPFCTDPDSLRVRDMVQHYDEAPFHTGRLQWGRLSMYTRRRVSRSARMGGIKASVE</sequence>
<dbReference type="InterPro" id="IPR012942">
    <property type="entry name" value="SRR1-like"/>
</dbReference>